<name>A0A067MGL7_BOTB1</name>
<dbReference type="STRING" id="930990.A0A067MGL7"/>
<evidence type="ECO:0000313" key="2">
    <source>
        <dbReference type="EMBL" id="KDQ13810.1"/>
    </source>
</evidence>
<dbReference type="AlphaFoldDB" id="A0A067MGL7"/>
<protein>
    <submittedName>
        <fullName evidence="2">Uncharacterized protein</fullName>
    </submittedName>
</protein>
<dbReference type="OrthoDB" id="193478at2759"/>
<dbReference type="InParanoid" id="A0A067MGL7"/>
<gene>
    <name evidence="2" type="ORF">BOTBODRAFT_110881</name>
</gene>
<proteinExistence type="predicted"/>
<dbReference type="EMBL" id="KL198041">
    <property type="protein sequence ID" value="KDQ13810.1"/>
    <property type="molecule type" value="Genomic_DNA"/>
</dbReference>
<dbReference type="HOGENOM" id="CLU_054818_3_0_1"/>
<keyword evidence="1" id="KW-0472">Membrane</keyword>
<evidence type="ECO:0000313" key="3">
    <source>
        <dbReference type="Proteomes" id="UP000027195"/>
    </source>
</evidence>
<organism evidence="2 3">
    <name type="scientific">Botryobasidium botryosum (strain FD-172 SS1)</name>
    <dbReference type="NCBI Taxonomy" id="930990"/>
    <lineage>
        <taxon>Eukaryota</taxon>
        <taxon>Fungi</taxon>
        <taxon>Dikarya</taxon>
        <taxon>Basidiomycota</taxon>
        <taxon>Agaricomycotina</taxon>
        <taxon>Agaricomycetes</taxon>
        <taxon>Cantharellales</taxon>
        <taxon>Botryobasidiaceae</taxon>
        <taxon>Botryobasidium</taxon>
    </lineage>
</organism>
<reference evidence="3" key="1">
    <citation type="journal article" date="2014" name="Proc. Natl. Acad. Sci. U.S.A.">
        <title>Extensive sampling of basidiomycete genomes demonstrates inadequacy of the white-rot/brown-rot paradigm for wood decay fungi.</title>
        <authorList>
            <person name="Riley R."/>
            <person name="Salamov A.A."/>
            <person name="Brown D.W."/>
            <person name="Nagy L.G."/>
            <person name="Floudas D."/>
            <person name="Held B.W."/>
            <person name="Levasseur A."/>
            <person name="Lombard V."/>
            <person name="Morin E."/>
            <person name="Otillar R."/>
            <person name="Lindquist E.A."/>
            <person name="Sun H."/>
            <person name="LaButti K.M."/>
            <person name="Schmutz J."/>
            <person name="Jabbour D."/>
            <person name="Luo H."/>
            <person name="Baker S.E."/>
            <person name="Pisabarro A.G."/>
            <person name="Walton J.D."/>
            <person name="Blanchette R.A."/>
            <person name="Henrissat B."/>
            <person name="Martin F."/>
            <person name="Cullen D."/>
            <person name="Hibbett D.S."/>
            <person name="Grigoriev I.V."/>
        </authorList>
    </citation>
    <scope>NUCLEOTIDE SEQUENCE [LARGE SCALE GENOMIC DNA]</scope>
    <source>
        <strain evidence="3">FD-172 SS1</strain>
    </source>
</reference>
<keyword evidence="1" id="KW-1133">Transmembrane helix</keyword>
<feature type="transmembrane region" description="Helical" evidence="1">
    <location>
        <begin position="38"/>
        <end position="55"/>
    </location>
</feature>
<dbReference type="Proteomes" id="UP000027195">
    <property type="component" value="Unassembled WGS sequence"/>
</dbReference>
<evidence type="ECO:0000256" key="1">
    <source>
        <dbReference type="SAM" id="Phobius"/>
    </source>
</evidence>
<feature type="transmembrane region" description="Helical" evidence="1">
    <location>
        <begin position="158"/>
        <end position="179"/>
    </location>
</feature>
<keyword evidence="1" id="KW-0812">Transmembrane</keyword>
<sequence>MVLHRINGYLTLALLIPGTISGAIVGRRAFGGSPNTQSAYYASAIMIVGAALMGISNVRNTRLHRKWMLRTVAYLAAPITTRIIALIAREIVGMIGSYFDVWTCDELAFLQSTGQGVPDFLNAYPQCGDTTVNPSTIHVPIQASTKAYPVNYGTSVRLTFGMGLWIAIVLHVIGVEIYIRSTEAANQHRRGFVLDRKKDGDH</sequence>
<feature type="transmembrane region" description="Helical" evidence="1">
    <location>
        <begin position="67"/>
        <end position="88"/>
    </location>
</feature>
<accession>A0A067MGL7</accession>
<keyword evidence="3" id="KW-1185">Reference proteome</keyword>